<gene>
    <name evidence="1" type="ORF">EC580_001860</name>
</gene>
<keyword evidence="1" id="KW-0315">Glutamine amidotransferase</keyword>
<accession>A0ACD5HP05</accession>
<keyword evidence="2" id="KW-1185">Reference proteome</keyword>
<dbReference type="EMBL" id="CP127527">
    <property type="protein sequence ID" value="XRI77446.1"/>
    <property type="molecule type" value="Genomic_DNA"/>
</dbReference>
<reference evidence="1 2" key="1">
    <citation type="journal article" date="2019" name="Int. J. Syst. Evol. Microbiol.">
        <title>Acidithiobacillus sulfuriphilus sp. nov.: an extremely acidophilic sulfur-oxidizing chemolithotroph isolated from a neutral pH environment.</title>
        <authorList>
            <person name="Falagan C."/>
            <person name="Moya-Beltran A."/>
            <person name="Castro M."/>
            <person name="Quatrini R."/>
            <person name="Johnson D.B."/>
        </authorList>
    </citation>
    <scope>NUCLEOTIDE SEQUENCE [LARGE SCALE GENOMIC DNA]</scope>
    <source>
        <strain evidence="1 2">CJ-2</strain>
    </source>
</reference>
<organism evidence="1 2">
    <name type="scientific">Acidithiobacillus sulfuriphilus</name>
    <dbReference type="NCBI Taxonomy" id="1867749"/>
    <lineage>
        <taxon>Bacteria</taxon>
        <taxon>Pseudomonadati</taxon>
        <taxon>Pseudomonadota</taxon>
        <taxon>Acidithiobacillia</taxon>
        <taxon>Acidithiobacillales</taxon>
        <taxon>Acidithiobacillaceae</taxon>
        <taxon>Acidithiobacillus</taxon>
    </lineage>
</organism>
<protein>
    <submittedName>
        <fullName evidence="1">Type 1 glutamine amidotransferase domain-containing protein</fullName>
    </submittedName>
</protein>
<evidence type="ECO:0000313" key="2">
    <source>
        <dbReference type="Proteomes" id="UP000271650"/>
    </source>
</evidence>
<proteinExistence type="predicted"/>
<name>A0ACD5HP05_9PROT</name>
<dbReference type="Proteomes" id="UP000271650">
    <property type="component" value="Chromosome"/>
</dbReference>
<evidence type="ECO:0000313" key="1">
    <source>
        <dbReference type="EMBL" id="XRI77446.1"/>
    </source>
</evidence>
<sequence length="247" mass="25519">MFKPILMILSAARAIPLTDGTVHPTGYWAEEVVVPYEVLTGQGLRVRIATPGGGLPVVDPLSLNPREHGGDRGKVARLEDALARIPALTAPEDLAALDDQVMDGIAALFFPGGHGPMVDLCQDPDVARLLRHCHALGKPVAALCHGPAALLAARDASGRNLYAGYRATSFSDAEEAQTELAGRLPHTLAAALGAQGLRLQPGPAWGAQVVIDRDLLTGQNPASAAPLAQALLSALAALSPSAISPQG</sequence>